<reference evidence="16" key="2">
    <citation type="submission" date="2021-09" db="EMBL/GenBank/DDBJ databases">
        <authorList>
            <person name="Gilroy R."/>
        </authorList>
    </citation>
    <scope>NUCLEOTIDE SEQUENCE</scope>
    <source>
        <strain evidence="16">USAMLcec4-12693</strain>
    </source>
</reference>
<dbReference type="InterPro" id="IPR005845">
    <property type="entry name" value="A-D-PHexomutase_a/b/a-II"/>
</dbReference>
<dbReference type="Proteomes" id="UP000813420">
    <property type="component" value="Unassembled WGS sequence"/>
</dbReference>
<dbReference type="InterPro" id="IPR005844">
    <property type="entry name" value="A-D-PHexomutase_a/b/a-I"/>
</dbReference>
<dbReference type="Pfam" id="PF02878">
    <property type="entry name" value="PGM_PMM_I"/>
    <property type="match status" value="1"/>
</dbReference>
<evidence type="ECO:0000256" key="4">
    <source>
        <dbReference type="ARBA" id="ARBA00010231"/>
    </source>
</evidence>
<dbReference type="PANTHER" id="PTHR45745:SF1">
    <property type="entry name" value="PHOSPHOGLUCOMUTASE 2B-RELATED"/>
    <property type="match status" value="1"/>
</dbReference>
<dbReference type="InterPro" id="IPR005846">
    <property type="entry name" value="A-D-PHexomutase_a/b/a-III"/>
</dbReference>
<proteinExistence type="inferred from homology"/>
<comment type="cofactor">
    <cofactor evidence="1">
        <name>Mg(2+)</name>
        <dbReference type="ChEBI" id="CHEBI:18420"/>
    </cofactor>
</comment>
<protein>
    <recommendedName>
        <fullName evidence="9">Phosphoglucomutase</fullName>
    </recommendedName>
    <alternativeName>
        <fullName evidence="11">Alpha-phosphoglucomutase</fullName>
    </alternativeName>
    <alternativeName>
        <fullName evidence="10">Glucose phosphomutase</fullName>
    </alternativeName>
</protein>
<dbReference type="InterPro" id="IPR016066">
    <property type="entry name" value="A-D-PHexomutase_CS"/>
</dbReference>
<evidence type="ECO:0000256" key="11">
    <source>
        <dbReference type="ARBA" id="ARBA00041467"/>
    </source>
</evidence>
<feature type="domain" description="Alpha-D-phosphohexomutase alpha/beta/alpha" evidence="15">
    <location>
        <begin position="326"/>
        <end position="452"/>
    </location>
</feature>
<dbReference type="PROSITE" id="PS00710">
    <property type="entry name" value="PGM_PMM"/>
    <property type="match status" value="1"/>
</dbReference>
<dbReference type="Pfam" id="PF02880">
    <property type="entry name" value="PGM_PMM_III"/>
    <property type="match status" value="1"/>
</dbReference>
<dbReference type="SUPFAM" id="SSF55957">
    <property type="entry name" value="Phosphoglucomutase, C-terminal domain"/>
    <property type="match status" value="1"/>
</dbReference>
<dbReference type="AlphaFoldDB" id="A0A9D3AIP6"/>
<evidence type="ECO:0000256" key="10">
    <source>
        <dbReference type="ARBA" id="ARBA00041398"/>
    </source>
</evidence>
<dbReference type="PRINTS" id="PR00509">
    <property type="entry name" value="PGMPMM"/>
</dbReference>
<evidence type="ECO:0000256" key="8">
    <source>
        <dbReference type="ARBA" id="ARBA00023235"/>
    </source>
</evidence>
<evidence type="ECO:0000259" key="13">
    <source>
        <dbReference type="Pfam" id="PF02878"/>
    </source>
</evidence>
<accession>A0A9D3AIP6</accession>
<gene>
    <name evidence="16" type="ORF">K8V39_02485</name>
</gene>
<evidence type="ECO:0000259" key="14">
    <source>
        <dbReference type="Pfam" id="PF02879"/>
    </source>
</evidence>
<dbReference type="CDD" id="cd05799">
    <property type="entry name" value="PGM2"/>
    <property type="match status" value="1"/>
</dbReference>
<evidence type="ECO:0000256" key="9">
    <source>
        <dbReference type="ARBA" id="ARBA00039995"/>
    </source>
</evidence>
<reference evidence="16" key="1">
    <citation type="journal article" date="2021" name="PeerJ">
        <title>Extensive microbial diversity within the chicken gut microbiome revealed by metagenomics and culture.</title>
        <authorList>
            <person name="Gilroy R."/>
            <person name="Ravi A."/>
            <person name="Getino M."/>
            <person name="Pursley I."/>
            <person name="Horton D.L."/>
            <person name="Alikhan N.F."/>
            <person name="Baker D."/>
            <person name="Gharbi K."/>
            <person name="Hall N."/>
            <person name="Watson M."/>
            <person name="Adriaenssens E.M."/>
            <person name="Foster-Nyarko E."/>
            <person name="Jarju S."/>
            <person name="Secka A."/>
            <person name="Antonio M."/>
            <person name="Oren A."/>
            <person name="Chaudhuri R.R."/>
            <person name="La Ragione R."/>
            <person name="Hildebrand F."/>
            <person name="Pallen M.J."/>
        </authorList>
    </citation>
    <scope>NUCLEOTIDE SEQUENCE</scope>
    <source>
        <strain evidence="16">USAMLcec4-12693</strain>
    </source>
</reference>
<dbReference type="GO" id="GO:0008973">
    <property type="term" value="F:phosphopentomutase activity"/>
    <property type="evidence" value="ECO:0007669"/>
    <property type="project" value="TreeGrafter"/>
</dbReference>
<evidence type="ECO:0000313" key="16">
    <source>
        <dbReference type="EMBL" id="HJH49113.1"/>
    </source>
</evidence>
<dbReference type="InterPro" id="IPR005841">
    <property type="entry name" value="Alpha-D-phosphohexomutase_SF"/>
</dbReference>
<name>A0A9D3AIP6_9FIRM</name>
<sequence>MEYRESYEEWLRNPYFDEATKEELRSIGDDDNEIKERFYRELEFGTAGLRGVIGAGTNRMNIYTVRKATQGLANYIIKNNGQEKGVAIAYDSRRMSPEFADEAARCLAANGIKAYIFESLRPTPELSYAVRRLGCIAGINITASHNPPEYNGYKVYWEDGAQITPPHDKGIMDEVKAVTDYNTVKTMDREEAKTAGLYEVIGEEVDDGYIAELKKQVIHQDSINAVGRDLKIVYSPLHGTGNIPARRILKELGFTNVYVVKEQELPDGEFPTVSYPNPEAKEAFELGLKLAKEVDADLILATDPDADRLGVYVKDTASGEYKVLTGNMSGCLLADYEIGQRKALYGLPDDGFLIKTIVTSNLADAIAKGYDIGLIEVLTGFKYIGQQILKFETTGKGTYLFGFEESYGCLIGTHARDKDAIVATMALCEAAAYYRTQGKTLWDAMLDMYERYGYYKDDIQSITLKGIEGLQKIQQIMDTLRKNPPAEIGGYTVLKARDYQADTIKDTVTGEVTKTGLPSSNVLYYDLSDDAWVCVRPSGTEPKVKFYYGIKGNSLADAEEKSAKLGEEVLAMIDAIL</sequence>
<dbReference type="Gene3D" id="3.40.120.10">
    <property type="entry name" value="Alpha-D-Glucose-1,6-Bisphosphate, subunit A, domain 3"/>
    <property type="match status" value="3"/>
</dbReference>
<evidence type="ECO:0000256" key="12">
    <source>
        <dbReference type="RuleBase" id="RU004326"/>
    </source>
</evidence>
<dbReference type="RefSeq" id="WP_277271633.1">
    <property type="nucleotide sequence ID" value="NZ_DYXE01000025.1"/>
</dbReference>
<dbReference type="EMBL" id="DYXE01000025">
    <property type="protein sequence ID" value="HJH49113.1"/>
    <property type="molecule type" value="Genomic_DNA"/>
</dbReference>
<dbReference type="PANTHER" id="PTHR45745">
    <property type="entry name" value="PHOSPHOMANNOMUTASE 45A"/>
    <property type="match status" value="1"/>
</dbReference>
<dbReference type="Pfam" id="PF02879">
    <property type="entry name" value="PGM_PMM_II"/>
    <property type="match status" value="1"/>
</dbReference>
<evidence type="ECO:0000259" key="15">
    <source>
        <dbReference type="Pfam" id="PF02880"/>
    </source>
</evidence>
<evidence type="ECO:0000313" key="17">
    <source>
        <dbReference type="Proteomes" id="UP000813420"/>
    </source>
</evidence>
<dbReference type="InterPro" id="IPR016055">
    <property type="entry name" value="A-D-PHexomutase_a/b/a-I/II/III"/>
</dbReference>
<keyword evidence="5" id="KW-0597">Phosphoprotein</keyword>
<comment type="similarity">
    <text evidence="4 12">Belongs to the phosphohexose mutase family.</text>
</comment>
<evidence type="ECO:0000256" key="6">
    <source>
        <dbReference type="ARBA" id="ARBA00022723"/>
    </source>
</evidence>
<keyword evidence="6 12" id="KW-0479">Metal-binding</keyword>
<evidence type="ECO:0000256" key="3">
    <source>
        <dbReference type="ARBA" id="ARBA00005189"/>
    </source>
</evidence>
<feature type="domain" description="Alpha-D-phosphohexomutase alpha/beta/alpha" evidence="14">
    <location>
        <begin position="208"/>
        <end position="312"/>
    </location>
</feature>
<dbReference type="SUPFAM" id="SSF53738">
    <property type="entry name" value="Phosphoglucomutase, first 3 domains"/>
    <property type="match status" value="3"/>
</dbReference>
<comment type="pathway">
    <text evidence="3">Lipid metabolism.</text>
</comment>
<dbReference type="Gene3D" id="3.30.310.50">
    <property type="entry name" value="Alpha-D-phosphohexomutase, C-terminal domain"/>
    <property type="match status" value="1"/>
</dbReference>
<dbReference type="InterPro" id="IPR036900">
    <property type="entry name" value="A-D-PHexomutase_C_sf"/>
</dbReference>
<evidence type="ECO:0000256" key="5">
    <source>
        <dbReference type="ARBA" id="ARBA00022553"/>
    </source>
</evidence>
<keyword evidence="8" id="KW-0413">Isomerase</keyword>
<dbReference type="GO" id="GO:0005975">
    <property type="term" value="P:carbohydrate metabolic process"/>
    <property type="evidence" value="ECO:0007669"/>
    <property type="project" value="InterPro"/>
</dbReference>
<evidence type="ECO:0000256" key="7">
    <source>
        <dbReference type="ARBA" id="ARBA00022842"/>
    </source>
</evidence>
<dbReference type="GO" id="GO:0006166">
    <property type="term" value="P:purine ribonucleoside salvage"/>
    <property type="evidence" value="ECO:0007669"/>
    <property type="project" value="TreeGrafter"/>
</dbReference>
<comment type="pathway">
    <text evidence="2">Glycolipid metabolism; diglucosyl-diacylglycerol biosynthesis.</text>
</comment>
<organism evidence="16 17">
    <name type="scientific">Merdimonas faecis</name>
    <dbReference type="NCBI Taxonomy" id="1653435"/>
    <lineage>
        <taxon>Bacteria</taxon>
        <taxon>Bacillati</taxon>
        <taxon>Bacillota</taxon>
        <taxon>Clostridia</taxon>
        <taxon>Lachnospirales</taxon>
        <taxon>Lachnospiraceae</taxon>
        <taxon>Merdimonas</taxon>
    </lineage>
</organism>
<evidence type="ECO:0000256" key="1">
    <source>
        <dbReference type="ARBA" id="ARBA00001946"/>
    </source>
</evidence>
<feature type="domain" description="Alpha-D-phosphohexomutase alpha/beta/alpha" evidence="13">
    <location>
        <begin position="43"/>
        <end position="180"/>
    </location>
</feature>
<evidence type="ECO:0000256" key="2">
    <source>
        <dbReference type="ARBA" id="ARBA00005164"/>
    </source>
</evidence>
<dbReference type="GO" id="GO:0000287">
    <property type="term" value="F:magnesium ion binding"/>
    <property type="evidence" value="ECO:0007669"/>
    <property type="project" value="InterPro"/>
</dbReference>
<keyword evidence="7 12" id="KW-0460">Magnesium</keyword>
<comment type="caution">
    <text evidence="16">The sequence shown here is derived from an EMBL/GenBank/DDBJ whole genome shotgun (WGS) entry which is preliminary data.</text>
</comment>